<evidence type="ECO:0000256" key="2">
    <source>
        <dbReference type="ARBA" id="ARBA00022722"/>
    </source>
</evidence>
<gene>
    <name evidence="5 9" type="primary">xseA</name>
    <name evidence="9" type="ORF">IAB07_00070</name>
</gene>
<protein>
    <recommendedName>
        <fullName evidence="5">Exodeoxyribonuclease 7 large subunit</fullName>
        <ecNumber evidence="5">3.1.11.6</ecNumber>
    </recommendedName>
    <alternativeName>
        <fullName evidence="5">Exodeoxyribonuclease VII large subunit</fullName>
        <shortName evidence="5">Exonuclease VII large subunit</shortName>
    </alternativeName>
</protein>
<evidence type="ECO:0000256" key="1">
    <source>
        <dbReference type="ARBA" id="ARBA00022490"/>
    </source>
</evidence>
<dbReference type="EC" id="3.1.11.6" evidence="5"/>
<comment type="catalytic activity">
    <reaction evidence="5 6">
        <text>Exonucleolytic cleavage in either 5'- to 3'- or 3'- to 5'-direction to yield nucleoside 5'-phosphates.</text>
        <dbReference type="EC" id="3.1.11.6"/>
    </reaction>
</comment>
<name>A0A9D1ML87_9FIRM</name>
<dbReference type="GO" id="GO:0009318">
    <property type="term" value="C:exodeoxyribonuclease VII complex"/>
    <property type="evidence" value="ECO:0007669"/>
    <property type="project" value="UniProtKB-UniRule"/>
</dbReference>
<evidence type="ECO:0000313" key="10">
    <source>
        <dbReference type="Proteomes" id="UP000824145"/>
    </source>
</evidence>
<organism evidence="9 10">
    <name type="scientific">Candidatus Caccalectryoclostridium excrementigallinarum</name>
    <dbReference type="NCBI Taxonomy" id="2840710"/>
    <lineage>
        <taxon>Bacteria</taxon>
        <taxon>Bacillati</taxon>
        <taxon>Bacillota</taxon>
        <taxon>Clostridia</taxon>
        <taxon>Christensenellales</taxon>
        <taxon>Christensenellaceae</taxon>
        <taxon>Christensenellaceae incertae sedis</taxon>
        <taxon>Candidatus Caccalectryoclostridium</taxon>
    </lineage>
</organism>
<evidence type="ECO:0000256" key="4">
    <source>
        <dbReference type="ARBA" id="ARBA00022839"/>
    </source>
</evidence>
<evidence type="ECO:0000256" key="6">
    <source>
        <dbReference type="RuleBase" id="RU004355"/>
    </source>
</evidence>
<evidence type="ECO:0000313" key="9">
    <source>
        <dbReference type="EMBL" id="HIU62148.1"/>
    </source>
</evidence>
<reference evidence="9" key="1">
    <citation type="submission" date="2020-10" db="EMBL/GenBank/DDBJ databases">
        <authorList>
            <person name="Gilroy R."/>
        </authorList>
    </citation>
    <scope>NUCLEOTIDE SEQUENCE</scope>
    <source>
        <strain evidence="9">9366</strain>
    </source>
</reference>
<dbReference type="PANTHER" id="PTHR30008:SF0">
    <property type="entry name" value="EXODEOXYRIBONUCLEASE 7 LARGE SUBUNIT"/>
    <property type="match status" value="1"/>
</dbReference>
<dbReference type="GO" id="GO:0006308">
    <property type="term" value="P:DNA catabolic process"/>
    <property type="evidence" value="ECO:0007669"/>
    <property type="project" value="UniProtKB-UniRule"/>
</dbReference>
<keyword evidence="2 5" id="KW-0540">Nuclease</keyword>
<dbReference type="NCBIfam" id="TIGR00237">
    <property type="entry name" value="xseA"/>
    <property type="match status" value="1"/>
</dbReference>
<feature type="domain" description="OB-fold nucleic acid binding" evidence="8">
    <location>
        <begin position="6"/>
        <end position="95"/>
    </location>
</feature>
<sequence length="394" mass="43096">MMQNVLSVTQLNGYIKAIFNAEEMLHDICVCGEVSGLSQRASNVFFDLKDENGKINCAAFGAKTYIPKNGEAVIAFGSVSYWDKMGKLSFNVRSIKPLGEGALAIRLEQLKNRLREEGYFDEGHKKPVPQFPKRVCVVTSAAGAVKRDIITTVRAVNNYTDIDILDTPVQGVEAAGKLCAAIAAADKAEYDVIVIARGGGSMEELMPFNDEKLVKTIYAAKTPIISAVGHETDFTLCDMVADKRVPTPTAAGNLLAFDVGQLIAYIEDMIDRGRRALFDKISERRMRLQEVCMRMSSVSKERIASARGEIFALGAKMSYSARALCDGSRGRLENAVIKLKMLDPRNMLSKGYFILHKGEKQLRGVAELSAGDIINIRGADGQAAAEIREVKNDV</sequence>
<evidence type="ECO:0000256" key="5">
    <source>
        <dbReference type="HAMAP-Rule" id="MF_00378"/>
    </source>
</evidence>
<dbReference type="PROSITE" id="PS50890">
    <property type="entry name" value="PUA"/>
    <property type="match status" value="1"/>
</dbReference>
<dbReference type="PANTHER" id="PTHR30008">
    <property type="entry name" value="EXODEOXYRIBONUCLEASE 7 LARGE SUBUNIT"/>
    <property type="match status" value="1"/>
</dbReference>
<dbReference type="Proteomes" id="UP000824145">
    <property type="component" value="Unassembled WGS sequence"/>
</dbReference>
<evidence type="ECO:0000259" key="8">
    <source>
        <dbReference type="Pfam" id="PF13742"/>
    </source>
</evidence>
<comment type="subcellular location">
    <subcellularLocation>
        <location evidence="5 6">Cytoplasm</location>
    </subcellularLocation>
</comment>
<proteinExistence type="inferred from homology"/>
<evidence type="ECO:0000259" key="7">
    <source>
        <dbReference type="Pfam" id="PF02601"/>
    </source>
</evidence>
<keyword evidence="3 5" id="KW-0378">Hydrolase</keyword>
<keyword evidence="4 5" id="KW-0269">Exonuclease</keyword>
<feature type="domain" description="Exonuclease VII large subunit C-terminal" evidence="7">
    <location>
        <begin position="119"/>
        <end position="317"/>
    </location>
</feature>
<dbReference type="InterPro" id="IPR025824">
    <property type="entry name" value="OB-fold_nuc-bd_dom"/>
</dbReference>
<dbReference type="CDD" id="cd04489">
    <property type="entry name" value="ExoVII_LU_OBF"/>
    <property type="match status" value="1"/>
</dbReference>
<dbReference type="GO" id="GO:0005737">
    <property type="term" value="C:cytoplasm"/>
    <property type="evidence" value="ECO:0007669"/>
    <property type="project" value="UniProtKB-SubCell"/>
</dbReference>
<keyword evidence="1 5" id="KW-0963">Cytoplasm</keyword>
<comment type="similarity">
    <text evidence="5 6">Belongs to the XseA family.</text>
</comment>
<comment type="subunit">
    <text evidence="5">Heterooligomer composed of large and small subunits.</text>
</comment>
<dbReference type="InterPro" id="IPR020579">
    <property type="entry name" value="Exonuc_VII_lsu_C"/>
</dbReference>
<dbReference type="AlphaFoldDB" id="A0A9D1ML87"/>
<dbReference type="EMBL" id="DVNJ01000001">
    <property type="protein sequence ID" value="HIU62148.1"/>
    <property type="molecule type" value="Genomic_DNA"/>
</dbReference>
<accession>A0A9D1ML87</accession>
<evidence type="ECO:0000256" key="3">
    <source>
        <dbReference type="ARBA" id="ARBA00022801"/>
    </source>
</evidence>
<dbReference type="Pfam" id="PF02601">
    <property type="entry name" value="Exonuc_VII_L"/>
    <property type="match status" value="1"/>
</dbReference>
<reference evidence="9" key="2">
    <citation type="journal article" date="2021" name="PeerJ">
        <title>Extensive microbial diversity within the chicken gut microbiome revealed by metagenomics and culture.</title>
        <authorList>
            <person name="Gilroy R."/>
            <person name="Ravi A."/>
            <person name="Getino M."/>
            <person name="Pursley I."/>
            <person name="Horton D.L."/>
            <person name="Alikhan N.F."/>
            <person name="Baker D."/>
            <person name="Gharbi K."/>
            <person name="Hall N."/>
            <person name="Watson M."/>
            <person name="Adriaenssens E.M."/>
            <person name="Foster-Nyarko E."/>
            <person name="Jarju S."/>
            <person name="Secka A."/>
            <person name="Antonio M."/>
            <person name="Oren A."/>
            <person name="Chaudhuri R.R."/>
            <person name="La Ragione R."/>
            <person name="Hildebrand F."/>
            <person name="Pallen M.J."/>
        </authorList>
    </citation>
    <scope>NUCLEOTIDE SEQUENCE</scope>
    <source>
        <strain evidence="9">9366</strain>
    </source>
</reference>
<dbReference type="InterPro" id="IPR003753">
    <property type="entry name" value="Exonuc_VII_L"/>
</dbReference>
<comment type="function">
    <text evidence="5">Bidirectionally degrades single-stranded DNA into large acid-insoluble oligonucleotides, which are then degraded further into small acid-soluble oligonucleotides.</text>
</comment>
<dbReference type="Pfam" id="PF13742">
    <property type="entry name" value="tRNA_anti_2"/>
    <property type="match status" value="1"/>
</dbReference>
<dbReference type="HAMAP" id="MF_00378">
    <property type="entry name" value="Exonuc_7_L"/>
    <property type="match status" value="1"/>
</dbReference>
<dbReference type="GO" id="GO:0008855">
    <property type="term" value="F:exodeoxyribonuclease VII activity"/>
    <property type="evidence" value="ECO:0007669"/>
    <property type="project" value="UniProtKB-UniRule"/>
</dbReference>
<comment type="caution">
    <text evidence="9">The sequence shown here is derived from an EMBL/GenBank/DDBJ whole genome shotgun (WGS) entry which is preliminary data.</text>
</comment>
<dbReference type="GO" id="GO:0003676">
    <property type="term" value="F:nucleic acid binding"/>
    <property type="evidence" value="ECO:0007669"/>
    <property type="project" value="InterPro"/>
</dbReference>